<dbReference type="EMBL" id="CP045503">
    <property type="protein sequence ID" value="QPG56163.1"/>
    <property type="molecule type" value="Genomic_DNA"/>
</dbReference>
<dbReference type="Pfam" id="PF02630">
    <property type="entry name" value="SCO1-SenC"/>
    <property type="match status" value="1"/>
</dbReference>
<dbReference type="SUPFAM" id="SSF52833">
    <property type="entry name" value="Thioredoxin-like"/>
    <property type="match status" value="1"/>
</dbReference>
<name>A0ABX6V0X7_9GAMM</name>
<dbReference type="CDD" id="cd02968">
    <property type="entry name" value="SCO"/>
    <property type="match status" value="1"/>
</dbReference>
<dbReference type="Gene3D" id="3.40.30.10">
    <property type="entry name" value="Glutaredoxin"/>
    <property type="match status" value="1"/>
</dbReference>
<dbReference type="PROSITE" id="PS51352">
    <property type="entry name" value="THIOREDOXIN_2"/>
    <property type="match status" value="1"/>
</dbReference>
<sequence>MAKKLRIIAVALLGLVLLGLGGVTAVQLQKNKQTNAIITSMQNTELDLATSFVFPIAKPLAPFSLTDQHGNLFTNTQLNNKWSLFFIGFTSCPDVCPTTMGKLTAAYPELLEGADVQIIFLSVDPQRDTQNKLLDYMNFFNPEFVAITGPHSQLFPLTRDLGFVYAMIGDGEDYQVDHSASMALISPDGKKVAIIKPKSLEPGKLPQISNRNLIADIKTIIANYEVLEPRT</sequence>
<feature type="domain" description="Thioredoxin" evidence="3">
    <location>
        <begin position="54"/>
        <end position="219"/>
    </location>
</feature>
<evidence type="ECO:0000313" key="4">
    <source>
        <dbReference type="EMBL" id="QPG56163.1"/>
    </source>
</evidence>
<dbReference type="InterPro" id="IPR013766">
    <property type="entry name" value="Thioredoxin_domain"/>
</dbReference>
<dbReference type="Proteomes" id="UP000316416">
    <property type="component" value="Chromosome"/>
</dbReference>
<dbReference type="InterPro" id="IPR003782">
    <property type="entry name" value="SCO1/SenC"/>
</dbReference>
<gene>
    <name evidence="4" type="ORF">FM038_001020</name>
</gene>
<accession>A0ABX6V0X7</accession>
<dbReference type="PANTHER" id="PTHR12151:SF25">
    <property type="entry name" value="LINALOOL DEHYDRATASE_ISOMERASE DOMAIN-CONTAINING PROTEIN"/>
    <property type="match status" value="1"/>
</dbReference>
<evidence type="ECO:0000313" key="5">
    <source>
        <dbReference type="Proteomes" id="UP000316416"/>
    </source>
</evidence>
<organism evidence="4 5">
    <name type="scientific">Shewanella eurypsychrophilus</name>
    <dbReference type="NCBI Taxonomy" id="2593656"/>
    <lineage>
        <taxon>Bacteria</taxon>
        <taxon>Pseudomonadati</taxon>
        <taxon>Pseudomonadota</taxon>
        <taxon>Gammaproteobacteria</taxon>
        <taxon>Alteromonadales</taxon>
        <taxon>Shewanellaceae</taxon>
        <taxon>Shewanella</taxon>
    </lineage>
</organism>
<dbReference type="InterPro" id="IPR036249">
    <property type="entry name" value="Thioredoxin-like_sf"/>
</dbReference>
<keyword evidence="5" id="KW-1185">Reference proteome</keyword>
<reference evidence="4" key="1">
    <citation type="submission" date="2021-07" db="EMBL/GenBank/DDBJ databases">
        <title>Shewanella sp. YLB-07 whole genome sequence.</title>
        <authorList>
            <person name="Yu L."/>
        </authorList>
    </citation>
    <scope>NUCLEOTIDE SEQUENCE</scope>
    <source>
        <strain evidence="4">YLB-08</strain>
    </source>
</reference>
<evidence type="ECO:0000256" key="1">
    <source>
        <dbReference type="ARBA" id="ARBA00010996"/>
    </source>
</evidence>
<evidence type="ECO:0000256" key="2">
    <source>
        <dbReference type="ARBA" id="ARBA00023008"/>
    </source>
</evidence>
<proteinExistence type="inferred from homology"/>
<dbReference type="PANTHER" id="PTHR12151">
    <property type="entry name" value="ELECTRON TRANSPORT PROTIN SCO1/SENC FAMILY MEMBER"/>
    <property type="match status" value="1"/>
</dbReference>
<dbReference type="RefSeq" id="WP_142873078.1">
    <property type="nucleotide sequence ID" value="NZ_CP045503.2"/>
</dbReference>
<comment type="similarity">
    <text evidence="1">Belongs to the SCO1/2 family.</text>
</comment>
<evidence type="ECO:0000259" key="3">
    <source>
        <dbReference type="PROSITE" id="PS51352"/>
    </source>
</evidence>
<protein>
    <submittedName>
        <fullName evidence="4">SCO family protein</fullName>
    </submittedName>
</protein>
<keyword evidence="2" id="KW-0186">Copper</keyword>